<evidence type="ECO:0000259" key="2">
    <source>
        <dbReference type="PROSITE" id="PS50887"/>
    </source>
</evidence>
<keyword evidence="4" id="KW-1185">Reference proteome</keyword>
<evidence type="ECO:0000313" key="3">
    <source>
        <dbReference type="EMBL" id="MBO1751540.1"/>
    </source>
</evidence>
<dbReference type="EMBL" id="JAGEMK010000003">
    <property type="protein sequence ID" value="MBO1751540.1"/>
    <property type="molecule type" value="Genomic_DNA"/>
</dbReference>
<dbReference type="PANTHER" id="PTHR45138:SF9">
    <property type="entry name" value="DIGUANYLATE CYCLASE DGCM-RELATED"/>
    <property type="match status" value="1"/>
</dbReference>
<dbReference type="PROSITE" id="PS50887">
    <property type="entry name" value="GGDEF"/>
    <property type="match status" value="1"/>
</dbReference>
<proteinExistence type="predicted"/>
<dbReference type="Proteomes" id="UP000664209">
    <property type="component" value="Unassembled WGS sequence"/>
</dbReference>
<dbReference type="InterPro" id="IPR043128">
    <property type="entry name" value="Rev_trsase/Diguanyl_cyclase"/>
</dbReference>
<dbReference type="FunFam" id="3.30.70.270:FF:000001">
    <property type="entry name" value="Diguanylate cyclase domain protein"/>
    <property type="match status" value="1"/>
</dbReference>
<feature type="transmembrane region" description="Helical" evidence="1">
    <location>
        <begin position="38"/>
        <end position="57"/>
    </location>
</feature>
<feature type="transmembrane region" description="Helical" evidence="1">
    <location>
        <begin position="63"/>
        <end position="83"/>
    </location>
</feature>
<sequence>MTERGRSTGPGPVPVVGPSDPRLDAIYQENLTDLLRKVLVIGLLLGLPTIVAVIVVTGPTDPLVGRVYPPLVVYLAVYAWVLMRRPTRAVAFSRLTLALIQAVWVVVMVYRLRSAPDAAAGWASLFPTTFMGLVIFVLVGYLVHDTRRALVNAATVIAVVTVCGAIALLSVDGGDAYLVDLLRYAVYLCIVALLLHVLARAKARLGLALAVAQQATAEAHEMRDMAYLDPLTGVANRRRLVEELTFQAQHVSPAHPVAVLYFDLDHFKQVNDEHGHAVGDQVLTTVAEVASRVVRQGDLVARVGGEEFVIVAPGTSHDRAVQVAERLREVLPEEVGLAVGTRITASFGVVALHPAEPAVAVLTRVDALMYHAKVGGRDRVTTSPV</sequence>
<dbReference type="SMART" id="SM00267">
    <property type="entry name" value="GGDEF"/>
    <property type="match status" value="1"/>
</dbReference>
<dbReference type="Pfam" id="PF00990">
    <property type="entry name" value="GGDEF"/>
    <property type="match status" value="1"/>
</dbReference>
<dbReference type="CDD" id="cd01949">
    <property type="entry name" value="GGDEF"/>
    <property type="match status" value="1"/>
</dbReference>
<evidence type="ECO:0000256" key="1">
    <source>
        <dbReference type="SAM" id="Phobius"/>
    </source>
</evidence>
<accession>A0A939RUN4</accession>
<dbReference type="SUPFAM" id="SSF55073">
    <property type="entry name" value="Nucleotide cyclase"/>
    <property type="match status" value="1"/>
</dbReference>
<keyword evidence="1" id="KW-0812">Transmembrane</keyword>
<feature type="transmembrane region" description="Helical" evidence="1">
    <location>
        <begin position="150"/>
        <end position="169"/>
    </location>
</feature>
<dbReference type="AlphaFoldDB" id="A0A939RUN4"/>
<reference evidence="3" key="1">
    <citation type="submission" date="2021-03" db="EMBL/GenBank/DDBJ databases">
        <title>Actinotalea soli sp. nov., isolated from soil.</title>
        <authorList>
            <person name="Ping W."/>
            <person name="Zhang J."/>
        </authorList>
    </citation>
    <scope>NUCLEOTIDE SEQUENCE</scope>
    <source>
        <strain evidence="3">BY-33</strain>
    </source>
</reference>
<dbReference type="PANTHER" id="PTHR45138">
    <property type="entry name" value="REGULATORY COMPONENTS OF SENSORY TRANSDUCTION SYSTEM"/>
    <property type="match status" value="1"/>
</dbReference>
<keyword evidence="1" id="KW-1133">Transmembrane helix</keyword>
<dbReference type="RefSeq" id="WP_208055236.1">
    <property type="nucleotide sequence ID" value="NZ_JAGEMK010000003.1"/>
</dbReference>
<feature type="transmembrane region" description="Helical" evidence="1">
    <location>
        <begin position="119"/>
        <end position="143"/>
    </location>
</feature>
<feature type="transmembrane region" description="Helical" evidence="1">
    <location>
        <begin position="181"/>
        <end position="199"/>
    </location>
</feature>
<name>A0A939RUN4_9CELL</name>
<dbReference type="Gene3D" id="3.30.70.270">
    <property type="match status" value="1"/>
</dbReference>
<feature type="transmembrane region" description="Helical" evidence="1">
    <location>
        <begin position="95"/>
        <end position="113"/>
    </location>
</feature>
<organism evidence="3 4">
    <name type="scientific">Actinotalea soli</name>
    <dbReference type="NCBI Taxonomy" id="2819234"/>
    <lineage>
        <taxon>Bacteria</taxon>
        <taxon>Bacillati</taxon>
        <taxon>Actinomycetota</taxon>
        <taxon>Actinomycetes</taxon>
        <taxon>Micrococcales</taxon>
        <taxon>Cellulomonadaceae</taxon>
        <taxon>Actinotalea</taxon>
    </lineage>
</organism>
<dbReference type="InterPro" id="IPR050469">
    <property type="entry name" value="Diguanylate_Cyclase"/>
</dbReference>
<protein>
    <submittedName>
        <fullName evidence="3">GGDEF domain-containing protein</fullName>
    </submittedName>
</protein>
<dbReference type="InterPro" id="IPR000160">
    <property type="entry name" value="GGDEF_dom"/>
</dbReference>
<gene>
    <name evidence="3" type="ORF">J4G33_06945</name>
</gene>
<dbReference type="GO" id="GO:0052621">
    <property type="term" value="F:diguanylate cyclase activity"/>
    <property type="evidence" value="ECO:0007669"/>
    <property type="project" value="TreeGrafter"/>
</dbReference>
<keyword evidence="1" id="KW-0472">Membrane</keyword>
<dbReference type="InterPro" id="IPR029787">
    <property type="entry name" value="Nucleotide_cyclase"/>
</dbReference>
<dbReference type="NCBIfam" id="TIGR00254">
    <property type="entry name" value="GGDEF"/>
    <property type="match status" value="1"/>
</dbReference>
<feature type="domain" description="GGDEF" evidence="2">
    <location>
        <begin position="255"/>
        <end position="385"/>
    </location>
</feature>
<comment type="caution">
    <text evidence="3">The sequence shown here is derived from an EMBL/GenBank/DDBJ whole genome shotgun (WGS) entry which is preliminary data.</text>
</comment>
<evidence type="ECO:0000313" key="4">
    <source>
        <dbReference type="Proteomes" id="UP000664209"/>
    </source>
</evidence>